<gene>
    <name evidence="1" type="ORF">UV8b_04655</name>
</gene>
<keyword evidence="2" id="KW-1185">Reference proteome</keyword>
<evidence type="ECO:0000313" key="2">
    <source>
        <dbReference type="Proteomes" id="UP000027002"/>
    </source>
</evidence>
<protein>
    <submittedName>
        <fullName evidence="1">Uncharacterized protein</fullName>
    </submittedName>
</protein>
<dbReference type="GeneID" id="66065433"/>
<accession>A0A8E5HSL3</accession>
<proteinExistence type="predicted"/>
<organism evidence="1 2">
    <name type="scientific">Ustilaginoidea virens</name>
    <name type="common">Rice false smut fungus</name>
    <name type="synonym">Villosiclava virens</name>
    <dbReference type="NCBI Taxonomy" id="1159556"/>
    <lineage>
        <taxon>Eukaryota</taxon>
        <taxon>Fungi</taxon>
        <taxon>Dikarya</taxon>
        <taxon>Ascomycota</taxon>
        <taxon>Pezizomycotina</taxon>
        <taxon>Sordariomycetes</taxon>
        <taxon>Hypocreomycetidae</taxon>
        <taxon>Hypocreales</taxon>
        <taxon>Clavicipitaceae</taxon>
        <taxon>Ustilaginoidea</taxon>
    </lineage>
</organism>
<dbReference type="EMBL" id="CP072756">
    <property type="protein sequence ID" value="QUC20414.1"/>
    <property type="molecule type" value="Genomic_DNA"/>
</dbReference>
<dbReference type="RefSeq" id="XP_042998087.1">
    <property type="nucleotide sequence ID" value="XM_043142153.1"/>
</dbReference>
<reference evidence="1" key="1">
    <citation type="submission" date="2020-03" db="EMBL/GenBank/DDBJ databases">
        <title>A mixture of massive structural variations and highly conserved coding sequences in Ustilaginoidea virens genome.</title>
        <authorList>
            <person name="Zhang K."/>
            <person name="Zhao Z."/>
            <person name="Zhang Z."/>
            <person name="Li Y."/>
            <person name="Hsiang T."/>
            <person name="Sun W."/>
        </authorList>
    </citation>
    <scope>NUCLEOTIDE SEQUENCE</scope>
    <source>
        <strain evidence="1">UV-8b</strain>
    </source>
</reference>
<sequence length="98" mass="10295">MGMGMGMGMGITVSHVAREQQGRVKLDSPRPMPSWALTPMQWTGILGSQAWVRKVGAHAVMPSCRHAHHGGRGAKDIGRAFAASPTGYSRAQGGLSGL</sequence>
<name>A0A8E5HSL3_USTVR</name>
<dbReference type="AlphaFoldDB" id="A0A8E5HSL3"/>
<dbReference type="Proteomes" id="UP000027002">
    <property type="component" value="Chromosome 4"/>
</dbReference>
<evidence type="ECO:0000313" key="1">
    <source>
        <dbReference type="EMBL" id="QUC20414.1"/>
    </source>
</evidence>
<dbReference type="KEGG" id="uvi:66065433"/>